<keyword evidence="3" id="KW-1185">Reference proteome</keyword>
<evidence type="ECO:0000313" key="2">
    <source>
        <dbReference type="EMBL" id="QQP39356.1"/>
    </source>
</evidence>
<reference evidence="3" key="1">
    <citation type="submission" date="2021-01" db="EMBL/GenBank/DDBJ databases">
        <title>Caligus Genome Assembly.</title>
        <authorList>
            <person name="Gallardo-Escarate C."/>
        </authorList>
    </citation>
    <scope>NUCLEOTIDE SEQUENCE [LARGE SCALE GENOMIC DNA]</scope>
</reference>
<feature type="region of interest" description="Disordered" evidence="1">
    <location>
        <begin position="24"/>
        <end position="59"/>
    </location>
</feature>
<dbReference type="EMBL" id="CP045903">
    <property type="protein sequence ID" value="QQP39356.1"/>
    <property type="molecule type" value="Genomic_DNA"/>
</dbReference>
<evidence type="ECO:0000313" key="3">
    <source>
        <dbReference type="Proteomes" id="UP000595437"/>
    </source>
</evidence>
<gene>
    <name evidence="2" type="ORF">FKW44_020218</name>
</gene>
<proteinExistence type="predicted"/>
<accession>A0A7T8JYZ1</accession>
<feature type="non-terminal residue" evidence="2">
    <location>
        <position position="59"/>
    </location>
</feature>
<dbReference type="Proteomes" id="UP000595437">
    <property type="component" value="Chromosome 14"/>
</dbReference>
<protein>
    <submittedName>
        <fullName evidence="2">Uncharacterized protein</fullName>
    </submittedName>
</protein>
<organism evidence="2 3">
    <name type="scientific">Caligus rogercresseyi</name>
    <name type="common">Sea louse</name>
    <dbReference type="NCBI Taxonomy" id="217165"/>
    <lineage>
        <taxon>Eukaryota</taxon>
        <taxon>Metazoa</taxon>
        <taxon>Ecdysozoa</taxon>
        <taxon>Arthropoda</taxon>
        <taxon>Crustacea</taxon>
        <taxon>Multicrustacea</taxon>
        <taxon>Hexanauplia</taxon>
        <taxon>Copepoda</taxon>
        <taxon>Siphonostomatoida</taxon>
        <taxon>Caligidae</taxon>
        <taxon>Caligus</taxon>
    </lineage>
</organism>
<name>A0A7T8JYZ1_CALRO</name>
<evidence type="ECO:0000256" key="1">
    <source>
        <dbReference type="SAM" id="MobiDB-lite"/>
    </source>
</evidence>
<dbReference type="AlphaFoldDB" id="A0A7T8JYZ1"/>
<sequence length="59" mass="6735">MSSYEYSTKQDSKDLRPAFLSLSNHNSFPYSPPDPYYSRLSGGEQFDPLVKDNSCSSHR</sequence>